<dbReference type="InterPro" id="IPR020846">
    <property type="entry name" value="MFS_dom"/>
</dbReference>
<organism evidence="8 9">
    <name type="scientific">Botrytis galanthina</name>
    <dbReference type="NCBI Taxonomy" id="278940"/>
    <lineage>
        <taxon>Eukaryota</taxon>
        <taxon>Fungi</taxon>
        <taxon>Dikarya</taxon>
        <taxon>Ascomycota</taxon>
        <taxon>Pezizomycotina</taxon>
        <taxon>Leotiomycetes</taxon>
        <taxon>Helotiales</taxon>
        <taxon>Sclerotiniaceae</taxon>
        <taxon>Botrytis</taxon>
    </lineage>
</organism>
<feature type="transmembrane region" description="Helical" evidence="6">
    <location>
        <begin position="193"/>
        <end position="218"/>
    </location>
</feature>
<dbReference type="Gene3D" id="1.20.1250.20">
    <property type="entry name" value="MFS general substrate transporter like domains"/>
    <property type="match status" value="2"/>
</dbReference>
<evidence type="ECO:0000313" key="8">
    <source>
        <dbReference type="EMBL" id="THV48058.1"/>
    </source>
</evidence>
<name>A0A4S8QSJ4_9HELO</name>
<dbReference type="Proteomes" id="UP000308671">
    <property type="component" value="Unassembled WGS sequence"/>
</dbReference>
<feature type="transmembrane region" description="Helical" evidence="6">
    <location>
        <begin position="313"/>
        <end position="335"/>
    </location>
</feature>
<gene>
    <name evidence="8" type="ORF">BGAL_0270g00030</name>
</gene>
<keyword evidence="4 6" id="KW-0472">Membrane</keyword>
<feature type="transmembrane region" description="Helical" evidence="6">
    <location>
        <begin position="380"/>
        <end position="398"/>
    </location>
</feature>
<dbReference type="Pfam" id="PF07690">
    <property type="entry name" value="MFS_1"/>
    <property type="match status" value="1"/>
</dbReference>
<feature type="domain" description="Major facilitator superfamily (MFS) profile" evidence="7">
    <location>
        <begin position="25"/>
        <end position="492"/>
    </location>
</feature>
<sequence length="543" mass="57948">MPSSVAPEKVVPGDSGTISDQSASDGTSLCLSLMLSSLDITIVSTSLVTISDDLQAFDQSSWIVNSYLTTYFSKEALLQACTRSNSPGALIIWAKMSDLVGRKIMLVVALVIFLAFSGGCGGASNSTELITFRALQGVGGAGIFSMVPIIVAEMVVPEQYGKFNGIVSLALAISFLLGPLLGGAIPQHTTWRWIFWMNLPIGMVGLVLVILAMPAGFPDNRPSKAVLLPPKLSDLRGKFDYVGFLLLPTACIFLIVAFEEAGVAFAWNSALVITFLVLAFVLLALFFAWQRLLYVKQSARQPVIPWEFLKHRVLMGIYMYALFSGVPFVTLVIEIPQRVQNISNTSTLIAGVRVLPYTMSVAVGSAITGGLTAKGRIPPIYVLITATVLQILGTGLLYSIPVTAHMPASFYGYEVLAGMGVGLGLTTLLSITPFIVEKRLLAVALGGVTQMRILGGAIGVAIATSLLSSNVISALADILPAEIVNHLLQNISSVALLSPSDQIAVQTAFAQGYKKQLAMILCFCAAELLAIGLMWERKPRRLA</sequence>
<evidence type="ECO:0000256" key="4">
    <source>
        <dbReference type="ARBA" id="ARBA00023136"/>
    </source>
</evidence>
<protein>
    <recommendedName>
        <fullName evidence="7">Major facilitator superfamily (MFS) profile domain-containing protein</fullName>
    </recommendedName>
</protein>
<evidence type="ECO:0000313" key="9">
    <source>
        <dbReference type="Proteomes" id="UP000308671"/>
    </source>
</evidence>
<evidence type="ECO:0000256" key="6">
    <source>
        <dbReference type="SAM" id="Phobius"/>
    </source>
</evidence>
<evidence type="ECO:0000256" key="2">
    <source>
        <dbReference type="ARBA" id="ARBA00022692"/>
    </source>
</evidence>
<accession>A0A4S8QSJ4</accession>
<dbReference type="InterPro" id="IPR036259">
    <property type="entry name" value="MFS_trans_sf"/>
</dbReference>
<feature type="transmembrane region" description="Helical" evidence="6">
    <location>
        <begin position="130"/>
        <end position="151"/>
    </location>
</feature>
<keyword evidence="9" id="KW-1185">Reference proteome</keyword>
<dbReference type="InterPro" id="IPR011701">
    <property type="entry name" value="MFS"/>
</dbReference>
<dbReference type="SUPFAM" id="SSF103473">
    <property type="entry name" value="MFS general substrate transporter"/>
    <property type="match status" value="2"/>
</dbReference>
<feature type="region of interest" description="Disordered" evidence="5">
    <location>
        <begin position="1"/>
        <end position="23"/>
    </location>
</feature>
<comment type="caution">
    <text evidence="8">The sequence shown here is derived from an EMBL/GenBank/DDBJ whole genome shotgun (WGS) entry which is preliminary data.</text>
</comment>
<feature type="transmembrane region" description="Helical" evidence="6">
    <location>
        <begin position="104"/>
        <end position="124"/>
    </location>
</feature>
<dbReference type="PANTHER" id="PTHR23501">
    <property type="entry name" value="MAJOR FACILITATOR SUPERFAMILY"/>
    <property type="match status" value="1"/>
</dbReference>
<evidence type="ECO:0000256" key="1">
    <source>
        <dbReference type="ARBA" id="ARBA00004141"/>
    </source>
</evidence>
<dbReference type="GO" id="GO:0005886">
    <property type="term" value="C:plasma membrane"/>
    <property type="evidence" value="ECO:0007669"/>
    <property type="project" value="TreeGrafter"/>
</dbReference>
<evidence type="ECO:0000259" key="7">
    <source>
        <dbReference type="PROSITE" id="PS50850"/>
    </source>
</evidence>
<feature type="transmembrane region" description="Helical" evidence="6">
    <location>
        <begin position="163"/>
        <end position="181"/>
    </location>
</feature>
<feature type="transmembrane region" description="Helical" evidence="6">
    <location>
        <begin position="270"/>
        <end position="292"/>
    </location>
</feature>
<feature type="transmembrane region" description="Helical" evidence="6">
    <location>
        <begin position="355"/>
        <end position="373"/>
    </location>
</feature>
<dbReference type="EMBL" id="PQXL01000270">
    <property type="protein sequence ID" value="THV48058.1"/>
    <property type="molecule type" value="Genomic_DNA"/>
</dbReference>
<proteinExistence type="predicted"/>
<keyword evidence="2 6" id="KW-0812">Transmembrane</keyword>
<dbReference type="AlphaFoldDB" id="A0A4S8QSJ4"/>
<dbReference type="GO" id="GO:0022857">
    <property type="term" value="F:transmembrane transporter activity"/>
    <property type="evidence" value="ECO:0007669"/>
    <property type="project" value="InterPro"/>
</dbReference>
<comment type="subcellular location">
    <subcellularLocation>
        <location evidence="1">Membrane</location>
        <topology evidence="1">Multi-pass membrane protein</topology>
    </subcellularLocation>
</comment>
<keyword evidence="3 6" id="KW-1133">Transmembrane helix</keyword>
<reference evidence="8 9" key="1">
    <citation type="submission" date="2017-12" db="EMBL/GenBank/DDBJ databases">
        <title>Comparative genomics of Botrytis spp.</title>
        <authorList>
            <person name="Valero-Jimenez C.A."/>
            <person name="Tapia P."/>
            <person name="Veloso J."/>
            <person name="Silva-Moreno E."/>
            <person name="Staats M."/>
            <person name="Valdes J.H."/>
            <person name="Van Kan J.A.L."/>
        </authorList>
    </citation>
    <scope>NUCLEOTIDE SEQUENCE [LARGE SCALE GENOMIC DNA]</scope>
    <source>
        <strain evidence="8 9">MUCL435</strain>
    </source>
</reference>
<dbReference type="PANTHER" id="PTHR23501:SF43">
    <property type="entry name" value="MULTIDRUG TRANSPORTER, PUTATIVE (AFU_ORTHOLOGUE AFUA_6G03040)-RELATED"/>
    <property type="match status" value="1"/>
</dbReference>
<feature type="transmembrane region" description="Helical" evidence="6">
    <location>
        <begin position="453"/>
        <end position="476"/>
    </location>
</feature>
<feature type="transmembrane region" description="Helical" evidence="6">
    <location>
        <begin position="239"/>
        <end position="258"/>
    </location>
</feature>
<evidence type="ECO:0000256" key="3">
    <source>
        <dbReference type="ARBA" id="ARBA00022989"/>
    </source>
</evidence>
<dbReference type="OrthoDB" id="440553at2759"/>
<dbReference type="PROSITE" id="PS50850">
    <property type="entry name" value="MFS"/>
    <property type="match status" value="1"/>
</dbReference>
<evidence type="ECO:0000256" key="5">
    <source>
        <dbReference type="SAM" id="MobiDB-lite"/>
    </source>
</evidence>
<feature type="transmembrane region" description="Helical" evidence="6">
    <location>
        <begin position="410"/>
        <end position="432"/>
    </location>
</feature>
<feature type="transmembrane region" description="Helical" evidence="6">
    <location>
        <begin position="517"/>
        <end position="535"/>
    </location>
</feature>